<comment type="caution">
    <text evidence="1">The sequence shown here is derived from an EMBL/GenBank/DDBJ whole genome shotgun (WGS) entry which is preliminary data.</text>
</comment>
<organism evidence="1 2">
    <name type="scientific">Puccinia coronata f. sp. avenae</name>
    <dbReference type="NCBI Taxonomy" id="200324"/>
    <lineage>
        <taxon>Eukaryota</taxon>
        <taxon>Fungi</taxon>
        <taxon>Dikarya</taxon>
        <taxon>Basidiomycota</taxon>
        <taxon>Pucciniomycotina</taxon>
        <taxon>Pucciniomycetes</taxon>
        <taxon>Pucciniales</taxon>
        <taxon>Pucciniaceae</taxon>
        <taxon>Puccinia</taxon>
    </lineage>
</organism>
<accession>A0A2N5TYB9</accession>
<name>A0A2N5TYB9_9BASI</name>
<dbReference type="Proteomes" id="UP000235388">
    <property type="component" value="Unassembled WGS sequence"/>
</dbReference>
<proteinExistence type="predicted"/>
<protein>
    <submittedName>
        <fullName evidence="1">Uncharacterized protein</fullName>
    </submittedName>
</protein>
<evidence type="ECO:0000313" key="2">
    <source>
        <dbReference type="Proteomes" id="UP000235388"/>
    </source>
</evidence>
<evidence type="ECO:0000313" key="1">
    <source>
        <dbReference type="EMBL" id="PLW30503.1"/>
    </source>
</evidence>
<keyword evidence="2" id="KW-1185">Reference proteome</keyword>
<gene>
    <name evidence="1" type="ORF">PCANC_27901</name>
</gene>
<reference evidence="1 2" key="1">
    <citation type="submission" date="2017-11" db="EMBL/GenBank/DDBJ databases">
        <title>De novo assembly and phasing of dikaryotic genomes from two isolates of Puccinia coronata f. sp. avenae, the causal agent of oat crown rust.</title>
        <authorList>
            <person name="Miller M.E."/>
            <person name="Zhang Y."/>
            <person name="Omidvar V."/>
            <person name="Sperschneider J."/>
            <person name="Schwessinger B."/>
            <person name="Raley C."/>
            <person name="Palmer J.M."/>
            <person name="Garnica D."/>
            <person name="Upadhyaya N."/>
            <person name="Rathjen J."/>
            <person name="Taylor J.M."/>
            <person name="Park R.F."/>
            <person name="Dodds P.N."/>
            <person name="Hirsch C.D."/>
            <person name="Kianian S.F."/>
            <person name="Figueroa M."/>
        </authorList>
    </citation>
    <scope>NUCLEOTIDE SEQUENCE [LARGE SCALE GENOMIC DNA]</scope>
    <source>
        <strain evidence="1">12NC29</strain>
    </source>
</reference>
<dbReference type="EMBL" id="PGCJ01000376">
    <property type="protein sequence ID" value="PLW30503.1"/>
    <property type="molecule type" value="Genomic_DNA"/>
</dbReference>
<dbReference type="AlphaFoldDB" id="A0A2N5TYB9"/>
<sequence>MASCQRLIDISGFLKHSPIRVATVQLLFALICPGKTEISLTNFPCKKLEILVRVDYARHQCAEAGLEDESD</sequence>